<protein>
    <submittedName>
        <fullName evidence="2">Uncharacterized protein</fullName>
    </submittedName>
</protein>
<sequence>MGKVPKTYATAPMTSSWREPPRRQASKEERPMNRSPQHRRWLVLLVRSNPTTLPVNPTAQHGWFA</sequence>
<proteinExistence type="predicted"/>
<comment type="caution">
    <text evidence="2">The sequence shown here is derived from an EMBL/GenBank/DDBJ whole genome shotgun (WGS) entry which is preliminary data.</text>
</comment>
<reference evidence="2" key="1">
    <citation type="journal article" date="2023" name="Nat. Commun.">
        <title>Diploid and tetraploid genomes of Acorus and the evolution of monocots.</title>
        <authorList>
            <person name="Ma L."/>
            <person name="Liu K.W."/>
            <person name="Li Z."/>
            <person name="Hsiao Y.Y."/>
            <person name="Qi Y."/>
            <person name="Fu T."/>
            <person name="Tang G.D."/>
            <person name="Zhang D."/>
            <person name="Sun W.H."/>
            <person name="Liu D.K."/>
            <person name="Li Y."/>
            <person name="Chen G.Z."/>
            <person name="Liu X.D."/>
            <person name="Liao X.Y."/>
            <person name="Jiang Y.T."/>
            <person name="Yu X."/>
            <person name="Hao Y."/>
            <person name="Huang J."/>
            <person name="Zhao X.W."/>
            <person name="Ke S."/>
            <person name="Chen Y.Y."/>
            <person name="Wu W.L."/>
            <person name="Hsu J.L."/>
            <person name="Lin Y.F."/>
            <person name="Huang M.D."/>
            <person name="Li C.Y."/>
            <person name="Huang L."/>
            <person name="Wang Z.W."/>
            <person name="Zhao X."/>
            <person name="Zhong W.Y."/>
            <person name="Peng D.H."/>
            <person name="Ahmad S."/>
            <person name="Lan S."/>
            <person name="Zhang J.S."/>
            <person name="Tsai W.C."/>
            <person name="Van de Peer Y."/>
            <person name="Liu Z.J."/>
        </authorList>
    </citation>
    <scope>NUCLEOTIDE SEQUENCE</scope>
    <source>
        <strain evidence="2">CP</strain>
    </source>
</reference>
<reference evidence="2" key="2">
    <citation type="submission" date="2023-06" db="EMBL/GenBank/DDBJ databases">
        <authorList>
            <person name="Ma L."/>
            <person name="Liu K.-W."/>
            <person name="Li Z."/>
            <person name="Hsiao Y.-Y."/>
            <person name="Qi Y."/>
            <person name="Fu T."/>
            <person name="Tang G."/>
            <person name="Zhang D."/>
            <person name="Sun W.-H."/>
            <person name="Liu D.-K."/>
            <person name="Li Y."/>
            <person name="Chen G.-Z."/>
            <person name="Liu X.-D."/>
            <person name="Liao X.-Y."/>
            <person name="Jiang Y.-T."/>
            <person name="Yu X."/>
            <person name="Hao Y."/>
            <person name="Huang J."/>
            <person name="Zhao X.-W."/>
            <person name="Ke S."/>
            <person name="Chen Y.-Y."/>
            <person name="Wu W.-L."/>
            <person name="Hsu J.-L."/>
            <person name="Lin Y.-F."/>
            <person name="Huang M.-D."/>
            <person name="Li C.-Y."/>
            <person name="Huang L."/>
            <person name="Wang Z.-W."/>
            <person name="Zhao X."/>
            <person name="Zhong W.-Y."/>
            <person name="Peng D.-H."/>
            <person name="Ahmad S."/>
            <person name="Lan S."/>
            <person name="Zhang J.-S."/>
            <person name="Tsai W.-C."/>
            <person name="Van De Peer Y."/>
            <person name="Liu Z.-J."/>
        </authorList>
    </citation>
    <scope>NUCLEOTIDE SEQUENCE</scope>
    <source>
        <strain evidence="2">CP</strain>
        <tissue evidence="2">Leaves</tissue>
    </source>
</reference>
<evidence type="ECO:0000313" key="3">
    <source>
        <dbReference type="Proteomes" id="UP001180020"/>
    </source>
</evidence>
<name>A0AAV9C5E4_ACOCL</name>
<dbReference type="Proteomes" id="UP001180020">
    <property type="component" value="Unassembled WGS sequence"/>
</dbReference>
<gene>
    <name evidence="2" type="ORF">QJS10_CPB21g00680</name>
</gene>
<evidence type="ECO:0000313" key="2">
    <source>
        <dbReference type="EMBL" id="KAK1283549.1"/>
    </source>
</evidence>
<keyword evidence="3" id="KW-1185">Reference proteome</keyword>
<feature type="compositionally biased region" description="Basic and acidic residues" evidence="1">
    <location>
        <begin position="19"/>
        <end position="32"/>
    </location>
</feature>
<accession>A0AAV9C5E4</accession>
<evidence type="ECO:0000256" key="1">
    <source>
        <dbReference type="SAM" id="MobiDB-lite"/>
    </source>
</evidence>
<feature type="region of interest" description="Disordered" evidence="1">
    <location>
        <begin position="1"/>
        <end position="39"/>
    </location>
</feature>
<dbReference type="EMBL" id="JAUJYO010000021">
    <property type="protein sequence ID" value="KAK1283549.1"/>
    <property type="molecule type" value="Genomic_DNA"/>
</dbReference>
<dbReference type="AlphaFoldDB" id="A0AAV9C5E4"/>
<organism evidence="2 3">
    <name type="scientific">Acorus calamus</name>
    <name type="common">Sweet flag</name>
    <dbReference type="NCBI Taxonomy" id="4465"/>
    <lineage>
        <taxon>Eukaryota</taxon>
        <taxon>Viridiplantae</taxon>
        <taxon>Streptophyta</taxon>
        <taxon>Embryophyta</taxon>
        <taxon>Tracheophyta</taxon>
        <taxon>Spermatophyta</taxon>
        <taxon>Magnoliopsida</taxon>
        <taxon>Liliopsida</taxon>
        <taxon>Acoraceae</taxon>
        <taxon>Acorus</taxon>
    </lineage>
</organism>